<accession>A0ACA8E2B6</accession>
<reference evidence="1" key="1">
    <citation type="submission" date="2015-03" db="EMBL/GenBank/DDBJ databases">
        <authorList>
            <person name="Xie B.-B."/>
            <person name="Rong J.-C."/>
            <person name="Qin Q.-L."/>
            <person name="Zhang Y.-Z."/>
        </authorList>
    </citation>
    <scope>NUCLEOTIDE SEQUENCE</scope>
    <source>
        <strain evidence="1">DSM 14585</strain>
    </source>
</reference>
<sequence>MSVYHNDVKDWDHFSVLLKPRDEWTTLDIPFTTFKQFGFGSPVMWSATQLTGVNLMWRKMPGASNEPLKNTLQIKELTYF</sequence>
<name>A0ACA8E2B6_9GAMM</name>
<protein>
    <submittedName>
        <fullName evidence="1">Uncharacterized protein</fullName>
    </submittedName>
</protein>
<dbReference type="EMBL" id="CP011012">
    <property type="protein sequence ID" value="ATC84388.1"/>
    <property type="molecule type" value="Genomic_DNA"/>
</dbReference>
<gene>
    <name evidence="1" type="ORF">PAGA_b0484</name>
</gene>
<organism evidence="1 2">
    <name type="scientific">Pseudoalteromonas agarivorans DSM 14585</name>
    <dbReference type="NCBI Taxonomy" id="1312369"/>
    <lineage>
        <taxon>Bacteria</taxon>
        <taxon>Pseudomonadati</taxon>
        <taxon>Pseudomonadota</taxon>
        <taxon>Gammaproteobacteria</taxon>
        <taxon>Alteromonadales</taxon>
        <taxon>Pseudoalteromonadaceae</taxon>
        <taxon>Pseudoalteromonas</taxon>
    </lineage>
</organism>
<proteinExistence type="predicted"/>
<evidence type="ECO:0000313" key="2">
    <source>
        <dbReference type="Proteomes" id="UP000217277"/>
    </source>
</evidence>
<evidence type="ECO:0000313" key="1">
    <source>
        <dbReference type="EMBL" id="ATC84388.1"/>
    </source>
</evidence>
<dbReference type="Proteomes" id="UP000217277">
    <property type="component" value="Chromosome II"/>
</dbReference>
<keyword evidence="2" id="KW-1185">Reference proteome</keyword>